<dbReference type="GO" id="GO:0020037">
    <property type="term" value="F:heme binding"/>
    <property type="evidence" value="ECO:0007669"/>
    <property type="project" value="InterPro"/>
</dbReference>
<dbReference type="InterPro" id="IPR036127">
    <property type="entry name" value="CcmE-like_sf"/>
</dbReference>
<reference evidence="5 6" key="1">
    <citation type="submission" date="2016-10" db="EMBL/GenBank/DDBJ databases">
        <authorList>
            <person name="de Groot N.N."/>
        </authorList>
    </citation>
    <scope>NUCLEOTIDE SEQUENCE [LARGE SCALE GENOMIC DNA]</scope>
    <source>
        <strain evidence="5 6">DSM 25186</strain>
    </source>
</reference>
<keyword evidence="4" id="KW-0472">Membrane</keyword>
<dbReference type="Proteomes" id="UP000198510">
    <property type="component" value="Unassembled WGS sequence"/>
</dbReference>
<dbReference type="AlphaFoldDB" id="A0A1G9F2K8"/>
<dbReference type="RefSeq" id="WP_089681641.1">
    <property type="nucleotide sequence ID" value="NZ_FNFO01000003.1"/>
</dbReference>
<evidence type="ECO:0000256" key="2">
    <source>
        <dbReference type="ARBA" id="ARBA00022617"/>
    </source>
</evidence>
<dbReference type="Pfam" id="PF03100">
    <property type="entry name" value="CcmE"/>
    <property type="match status" value="1"/>
</dbReference>
<keyword evidence="3" id="KW-0201">Cytochrome c-type biogenesis</keyword>
<protein>
    <submittedName>
        <fullName evidence="5">Cytochrome c-type biogenesis protein CcmE</fullName>
    </submittedName>
</protein>
<accession>A0A1G9F2K8</accession>
<dbReference type="SUPFAM" id="SSF82093">
    <property type="entry name" value="Heme chaperone CcmE"/>
    <property type="match status" value="1"/>
</dbReference>
<dbReference type="GO" id="GO:0017004">
    <property type="term" value="P:cytochrome complex assembly"/>
    <property type="evidence" value="ECO:0007669"/>
    <property type="project" value="UniProtKB-KW"/>
</dbReference>
<dbReference type="GO" id="GO:0005886">
    <property type="term" value="C:plasma membrane"/>
    <property type="evidence" value="ECO:0007669"/>
    <property type="project" value="InterPro"/>
</dbReference>
<sequence>MKKAHLLGIVIIAVAVGIIISTAGDASTYVSFQEAATMAANGRTEKIHVVGELQKDPQGHFVGMQYQPELDPNFFTFSLVDDQGKAQQVIYHNPMPQDFEKSEKIVIIGGYQNDVFVADKILMKCPSKYQDDEFREVPQATAPQAQL</sequence>
<keyword evidence="2" id="KW-0479">Metal-binding</keyword>
<name>A0A1G9F2K8_9BACT</name>
<dbReference type="InterPro" id="IPR012340">
    <property type="entry name" value="NA-bd_OB-fold"/>
</dbReference>
<evidence type="ECO:0000256" key="1">
    <source>
        <dbReference type="ARBA" id="ARBA00004370"/>
    </source>
</evidence>
<dbReference type="STRING" id="1075417.SAMN05421823_103650"/>
<organism evidence="5 6">
    <name type="scientific">Catalinimonas alkaloidigena</name>
    <dbReference type="NCBI Taxonomy" id="1075417"/>
    <lineage>
        <taxon>Bacteria</taxon>
        <taxon>Pseudomonadati</taxon>
        <taxon>Bacteroidota</taxon>
        <taxon>Cytophagia</taxon>
        <taxon>Cytophagales</taxon>
        <taxon>Catalimonadaceae</taxon>
        <taxon>Catalinimonas</taxon>
    </lineage>
</organism>
<dbReference type="GO" id="GO:0017003">
    <property type="term" value="P:protein-heme linkage"/>
    <property type="evidence" value="ECO:0007669"/>
    <property type="project" value="InterPro"/>
</dbReference>
<dbReference type="OrthoDB" id="1524250at2"/>
<evidence type="ECO:0000256" key="4">
    <source>
        <dbReference type="ARBA" id="ARBA00023136"/>
    </source>
</evidence>
<evidence type="ECO:0000256" key="3">
    <source>
        <dbReference type="ARBA" id="ARBA00022748"/>
    </source>
</evidence>
<comment type="subcellular location">
    <subcellularLocation>
        <location evidence="1">Membrane</location>
    </subcellularLocation>
</comment>
<keyword evidence="2" id="KW-0408">Iron</keyword>
<keyword evidence="6" id="KW-1185">Reference proteome</keyword>
<proteinExistence type="predicted"/>
<evidence type="ECO:0000313" key="5">
    <source>
        <dbReference type="EMBL" id="SDK82473.1"/>
    </source>
</evidence>
<gene>
    <name evidence="5" type="ORF">SAMN05421823_103650</name>
</gene>
<dbReference type="InterPro" id="IPR004329">
    <property type="entry name" value="CcmE"/>
</dbReference>
<evidence type="ECO:0000313" key="6">
    <source>
        <dbReference type="Proteomes" id="UP000198510"/>
    </source>
</evidence>
<keyword evidence="2" id="KW-0349">Heme</keyword>
<dbReference type="EMBL" id="FNFO01000003">
    <property type="protein sequence ID" value="SDK82473.1"/>
    <property type="molecule type" value="Genomic_DNA"/>
</dbReference>
<dbReference type="Gene3D" id="2.40.50.140">
    <property type="entry name" value="Nucleic acid-binding proteins"/>
    <property type="match status" value="1"/>
</dbReference>